<evidence type="ECO:0000313" key="1">
    <source>
        <dbReference type="EMBL" id="MPN07995.1"/>
    </source>
</evidence>
<dbReference type="EMBL" id="VSSQ01054002">
    <property type="protein sequence ID" value="MPN07995.1"/>
    <property type="molecule type" value="Genomic_DNA"/>
</dbReference>
<dbReference type="AlphaFoldDB" id="A0A645F120"/>
<gene>
    <name evidence="1" type="ORF">SDC9_155271</name>
</gene>
<sequence>MHSRLERVVPEHGAVVGVVGDDCAACFGALDGVKRRGARRFVR</sequence>
<protein>
    <submittedName>
        <fullName evidence="1">Uncharacterized protein</fullName>
    </submittedName>
</protein>
<reference evidence="1" key="1">
    <citation type="submission" date="2019-08" db="EMBL/GenBank/DDBJ databases">
        <authorList>
            <person name="Kucharzyk K."/>
            <person name="Murdoch R.W."/>
            <person name="Higgins S."/>
            <person name="Loffler F."/>
        </authorList>
    </citation>
    <scope>NUCLEOTIDE SEQUENCE</scope>
</reference>
<comment type="caution">
    <text evidence="1">The sequence shown here is derived from an EMBL/GenBank/DDBJ whole genome shotgun (WGS) entry which is preliminary data.</text>
</comment>
<accession>A0A645F120</accession>
<proteinExistence type="predicted"/>
<organism evidence="1">
    <name type="scientific">bioreactor metagenome</name>
    <dbReference type="NCBI Taxonomy" id="1076179"/>
    <lineage>
        <taxon>unclassified sequences</taxon>
        <taxon>metagenomes</taxon>
        <taxon>ecological metagenomes</taxon>
    </lineage>
</organism>
<name>A0A645F120_9ZZZZ</name>